<name>A0A1I8G6L8_9PLAT</name>
<dbReference type="PANTHER" id="PTHR22958">
    <property type="entry name" value="GLYCEROPHOSPHORYL DIESTER PHOSPHODIESTERASE"/>
    <property type="match status" value="1"/>
</dbReference>
<dbReference type="PANTHER" id="PTHR22958:SF1">
    <property type="entry name" value="GLYCEROPHOSPHOCHOLINE PHOSPHODIESTERASE GPCPD1"/>
    <property type="match status" value="1"/>
</dbReference>
<protein>
    <submittedName>
        <fullName evidence="4">Glycerophosphocholine phosphodiesterase</fullName>
    </submittedName>
</protein>
<feature type="domain" description="GP-PDE" evidence="2">
    <location>
        <begin position="35"/>
        <end position="461"/>
    </location>
</feature>
<accession>A0A1I8G6L8</accession>
<reference evidence="4" key="1">
    <citation type="submission" date="2016-11" db="UniProtKB">
        <authorList>
            <consortium name="WormBaseParasite"/>
        </authorList>
    </citation>
    <scope>IDENTIFICATION</scope>
</reference>
<keyword evidence="1" id="KW-0378">Hydrolase</keyword>
<dbReference type="Gene3D" id="3.20.20.190">
    <property type="entry name" value="Phosphatidylinositol (PI) phosphodiesterase"/>
    <property type="match status" value="2"/>
</dbReference>
<dbReference type="AlphaFoldDB" id="A0A1I8G6L8"/>
<proteinExistence type="predicted"/>
<dbReference type="WBParaSite" id="maker-uti_cns_0000939-snap-gene-1.14-mRNA-1">
    <property type="protein sequence ID" value="maker-uti_cns_0000939-snap-gene-1.14-mRNA-1"/>
    <property type="gene ID" value="maker-uti_cns_0000939-snap-gene-1.14"/>
</dbReference>
<organism evidence="3 4">
    <name type="scientific">Macrostomum lignano</name>
    <dbReference type="NCBI Taxonomy" id="282301"/>
    <lineage>
        <taxon>Eukaryota</taxon>
        <taxon>Metazoa</taxon>
        <taxon>Spiralia</taxon>
        <taxon>Lophotrochozoa</taxon>
        <taxon>Platyhelminthes</taxon>
        <taxon>Rhabditophora</taxon>
        <taxon>Macrostomorpha</taxon>
        <taxon>Macrostomida</taxon>
        <taxon>Macrostomidae</taxon>
        <taxon>Macrostomum</taxon>
    </lineage>
</organism>
<dbReference type="PROSITE" id="PS51704">
    <property type="entry name" value="GP_PDE"/>
    <property type="match status" value="1"/>
</dbReference>
<dbReference type="InterPro" id="IPR051578">
    <property type="entry name" value="GDPD"/>
</dbReference>
<dbReference type="GO" id="GO:0046475">
    <property type="term" value="P:glycerophospholipid catabolic process"/>
    <property type="evidence" value="ECO:0007669"/>
    <property type="project" value="TreeGrafter"/>
</dbReference>
<sequence length="461" mass="53681">MLSLRKLQSDPLAPPSDFIQMLLIGHRGVGTCQEQELRRRRCSELGLPLPLRFRENTLLSMMKAHDAGAHFVQFDVQLSKDEEPIIHHNFYTDDGRFVGNLTRAELQDFNEEDDDILHEHLYTTMESFFDFLPEDLGFDIEIKYPRQYKQDVVARKLKSDPLAPPSDFIQMLLIGHRGVGTCQEQELRRRRCSELGLPLPLRFRENTLLSMMKAEKAGAHFVQFEVQLSKDANYSSQFLHRRRQIRWQLTRAELQDFNEEDDDILHEPVHHYGVVLRFSARKLGFDIEIKYPRQYKTGASVCPEFHWDLEDYVSKIVNSAKRHSIRSVKNRLIFYSSFSSDVCLALRRLYPECSTVFLVNHKEGHKYTDVHGLNGRSGLEFATSAYLQGVAIHSEELQPPKEGGRNPTEFGRELIHDCKRRRLHCLTWGPANNSAEFRRLQREWGVDGVIYDNIHAEQDDL</sequence>
<dbReference type="InterPro" id="IPR030395">
    <property type="entry name" value="GP_PDE_dom"/>
</dbReference>
<evidence type="ECO:0000259" key="2">
    <source>
        <dbReference type="PROSITE" id="PS51704"/>
    </source>
</evidence>
<evidence type="ECO:0000313" key="3">
    <source>
        <dbReference type="Proteomes" id="UP000095280"/>
    </source>
</evidence>
<evidence type="ECO:0000256" key="1">
    <source>
        <dbReference type="ARBA" id="ARBA00022801"/>
    </source>
</evidence>
<dbReference type="GO" id="GO:0008081">
    <property type="term" value="F:phosphoric diester hydrolase activity"/>
    <property type="evidence" value="ECO:0007669"/>
    <property type="project" value="InterPro"/>
</dbReference>
<keyword evidence="3" id="KW-1185">Reference proteome</keyword>
<dbReference type="Proteomes" id="UP000095280">
    <property type="component" value="Unplaced"/>
</dbReference>
<dbReference type="Pfam" id="PF03009">
    <property type="entry name" value="GDPD"/>
    <property type="match status" value="2"/>
</dbReference>
<dbReference type="InterPro" id="IPR017946">
    <property type="entry name" value="PLC-like_Pdiesterase_TIM-brl"/>
</dbReference>
<evidence type="ECO:0000313" key="4">
    <source>
        <dbReference type="WBParaSite" id="maker-uti_cns_0000939-snap-gene-1.14-mRNA-1"/>
    </source>
</evidence>
<dbReference type="SUPFAM" id="SSF51695">
    <property type="entry name" value="PLC-like phosphodiesterases"/>
    <property type="match status" value="2"/>
</dbReference>